<gene>
    <name evidence="1" type="ORF">PFISCL1PPCAC_11820</name>
</gene>
<feature type="non-terminal residue" evidence="1">
    <location>
        <position position="1"/>
    </location>
</feature>
<organism evidence="1 2">
    <name type="scientific">Pristionchus fissidentatus</name>
    <dbReference type="NCBI Taxonomy" id="1538716"/>
    <lineage>
        <taxon>Eukaryota</taxon>
        <taxon>Metazoa</taxon>
        <taxon>Ecdysozoa</taxon>
        <taxon>Nematoda</taxon>
        <taxon>Chromadorea</taxon>
        <taxon>Rhabditida</taxon>
        <taxon>Rhabditina</taxon>
        <taxon>Diplogasteromorpha</taxon>
        <taxon>Diplogasteroidea</taxon>
        <taxon>Neodiplogasteridae</taxon>
        <taxon>Pristionchus</taxon>
    </lineage>
</organism>
<evidence type="ECO:0008006" key="3">
    <source>
        <dbReference type="Google" id="ProtNLM"/>
    </source>
</evidence>
<reference evidence="1" key="1">
    <citation type="submission" date="2023-10" db="EMBL/GenBank/DDBJ databases">
        <title>Genome assembly of Pristionchus species.</title>
        <authorList>
            <person name="Yoshida K."/>
            <person name="Sommer R.J."/>
        </authorList>
    </citation>
    <scope>NUCLEOTIDE SEQUENCE</scope>
    <source>
        <strain evidence="1">RS5133</strain>
    </source>
</reference>
<dbReference type="EMBL" id="BTSY01000003">
    <property type="protein sequence ID" value="GMT20523.1"/>
    <property type="molecule type" value="Genomic_DNA"/>
</dbReference>
<dbReference type="Proteomes" id="UP001432322">
    <property type="component" value="Unassembled WGS sequence"/>
</dbReference>
<evidence type="ECO:0000313" key="2">
    <source>
        <dbReference type="Proteomes" id="UP001432322"/>
    </source>
</evidence>
<dbReference type="AlphaFoldDB" id="A0AAV5VM90"/>
<feature type="non-terminal residue" evidence="1">
    <location>
        <position position="95"/>
    </location>
</feature>
<comment type="caution">
    <text evidence="1">The sequence shown here is derived from an EMBL/GenBank/DDBJ whole genome shotgun (WGS) entry which is preliminary data.</text>
</comment>
<protein>
    <recommendedName>
        <fullName evidence="3">F-box domain-containing protein</fullName>
    </recommendedName>
</protein>
<keyword evidence="2" id="KW-1185">Reference proteome</keyword>
<accession>A0AAV5VM90</accession>
<proteinExistence type="predicted"/>
<evidence type="ECO:0000313" key="1">
    <source>
        <dbReference type="EMBL" id="GMT20523.1"/>
    </source>
</evidence>
<sequence>HSFGLSSMPPDIIRRIIRLEGESIENMRLISRTWNSLVLEHLQHRKRFPPIERVWMYLNENSRRLTVEVQLFISNRHSIFTGEFLIKCSKLTKTI</sequence>
<name>A0AAV5VM90_9BILA</name>